<organism evidence="2 3">
    <name type="scientific">Actinophytocola algeriensis</name>
    <dbReference type="NCBI Taxonomy" id="1768010"/>
    <lineage>
        <taxon>Bacteria</taxon>
        <taxon>Bacillati</taxon>
        <taxon>Actinomycetota</taxon>
        <taxon>Actinomycetes</taxon>
        <taxon>Pseudonocardiales</taxon>
        <taxon>Pseudonocardiaceae</taxon>
    </lineage>
</organism>
<feature type="region of interest" description="Disordered" evidence="1">
    <location>
        <begin position="1"/>
        <end position="23"/>
    </location>
</feature>
<feature type="region of interest" description="Disordered" evidence="1">
    <location>
        <begin position="36"/>
        <end position="55"/>
    </location>
</feature>
<gene>
    <name evidence="2" type="ORF">FHR82_006408</name>
</gene>
<dbReference type="RefSeq" id="WP_184814230.1">
    <property type="nucleotide sequence ID" value="NZ_JACHJQ010000007.1"/>
</dbReference>
<protein>
    <submittedName>
        <fullName evidence="2">Uncharacterized protein</fullName>
    </submittedName>
</protein>
<evidence type="ECO:0000313" key="3">
    <source>
        <dbReference type="Proteomes" id="UP000520767"/>
    </source>
</evidence>
<accession>A0A7W7QAT5</accession>
<sequence length="55" mass="5785">MQDTSPAARTPRDDEPVPGHVADGDTCAAVTWYEEGGEPPADEPLIALIPLPDLS</sequence>
<keyword evidence="3" id="KW-1185">Reference proteome</keyword>
<dbReference type="EMBL" id="JACHJQ010000007">
    <property type="protein sequence ID" value="MBB4910150.1"/>
    <property type="molecule type" value="Genomic_DNA"/>
</dbReference>
<proteinExistence type="predicted"/>
<name>A0A7W7QAT5_9PSEU</name>
<dbReference type="Proteomes" id="UP000520767">
    <property type="component" value="Unassembled WGS sequence"/>
</dbReference>
<evidence type="ECO:0000256" key="1">
    <source>
        <dbReference type="SAM" id="MobiDB-lite"/>
    </source>
</evidence>
<evidence type="ECO:0000313" key="2">
    <source>
        <dbReference type="EMBL" id="MBB4910150.1"/>
    </source>
</evidence>
<comment type="caution">
    <text evidence="2">The sequence shown here is derived from an EMBL/GenBank/DDBJ whole genome shotgun (WGS) entry which is preliminary data.</text>
</comment>
<dbReference type="AlphaFoldDB" id="A0A7W7QAT5"/>
<reference evidence="2 3" key="1">
    <citation type="submission" date="2020-08" db="EMBL/GenBank/DDBJ databases">
        <title>Genomic Encyclopedia of Type Strains, Phase III (KMG-III): the genomes of soil and plant-associated and newly described type strains.</title>
        <authorList>
            <person name="Whitman W."/>
        </authorList>
    </citation>
    <scope>NUCLEOTIDE SEQUENCE [LARGE SCALE GENOMIC DNA]</scope>
    <source>
        <strain evidence="2 3">CECT 8960</strain>
    </source>
</reference>